<comment type="caution">
    <text evidence="3">The sequence shown here is derived from an EMBL/GenBank/DDBJ whole genome shotgun (WGS) entry which is preliminary data.</text>
</comment>
<dbReference type="InterPro" id="IPR051396">
    <property type="entry name" value="Bact_Antivir_Def_Nuclease"/>
</dbReference>
<dbReference type="InterPro" id="IPR003959">
    <property type="entry name" value="ATPase_AAA_core"/>
</dbReference>
<name>A0A2R6B5N5_9ARCH</name>
<proteinExistence type="predicted"/>
<organism evidence="3 4">
    <name type="scientific">Candidatus Marsarchaeota G2 archaeon ECH_B_2</name>
    <dbReference type="NCBI Taxonomy" id="1978160"/>
    <lineage>
        <taxon>Archaea</taxon>
        <taxon>Candidatus Marsarchaeota</taxon>
        <taxon>Candidatus Marsarchaeota group 2</taxon>
    </lineage>
</organism>
<dbReference type="Proteomes" id="UP000241284">
    <property type="component" value="Unassembled WGS sequence"/>
</dbReference>
<evidence type="ECO:0000259" key="1">
    <source>
        <dbReference type="Pfam" id="PF13175"/>
    </source>
</evidence>
<dbReference type="GO" id="GO:0016887">
    <property type="term" value="F:ATP hydrolysis activity"/>
    <property type="evidence" value="ECO:0007669"/>
    <property type="project" value="InterPro"/>
</dbReference>
<dbReference type="PANTHER" id="PTHR43581">
    <property type="entry name" value="ATP/GTP PHOSPHATASE"/>
    <property type="match status" value="1"/>
</dbReference>
<sequence>MLRQYYPLRVDLISKLKLTNFRGIKQGEVDLSPLTVLVGSNNSAKTTLLEAIYLTQGPFHPAPYTILNPTPIGQPNQGSNVLNVLAYLHKTLNDQFSGATFLLHNYVEKEAEITLDGGTYTLRIILTNPYTAVFIASPPNSNTQITIGERKITGLNLGAVGPSQVQLAAPPQPPPGSHTSLFYNPQLIKEGVGFLYNNWVSLVNSGVSKTVAQEVSELSNDEYVDLTAEPFVGGTNTLYAYTVEGRRIRLGDVGQGIQSYIVVRMLYEYTKPQILLWDDVESHMNPRVLLKIADWFTTLISQGVQVVVSTHSLETVNTLLQTQEHARALLLSLNKGALGCKALDREYLEKLMTAGIDVRAAEGLPI</sequence>
<dbReference type="InterPro" id="IPR027417">
    <property type="entry name" value="P-loop_NTPase"/>
</dbReference>
<dbReference type="GO" id="GO:0005524">
    <property type="term" value="F:ATP binding"/>
    <property type="evidence" value="ECO:0007669"/>
    <property type="project" value="InterPro"/>
</dbReference>
<dbReference type="Pfam" id="PF13304">
    <property type="entry name" value="AAA_21"/>
    <property type="match status" value="1"/>
</dbReference>
<accession>A0A2R6B5N5</accession>
<dbReference type="InterPro" id="IPR041685">
    <property type="entry name" value="AAA_GajA/Old/RecF-like"/>
</dbReference>
<dbReference type="Pfam" id="PF13175">
    <property type="entry name" value="AAA_15"/>
    <property type="match status" value="1"/>
</dbReference>
<dbReference type="SUPFAM" id="SSF52540">
    <property type="entry name" value="P-loop containing nucleoside triphosphate hydrolases"/>
    <property type="match status" value="1"/>
</dbReference>
<evidence type="ECO:0000313" key="3">
    <source>
        <dbReference type="EMBL" id="PSN93969.1"/>
    </source>
</evidence>
<dbReference type="EMBL" id="NEXH01000035">
    <property type="protein sequence ID" value="PSN93969.1"/>
    <property type="molecule type" value="Genomic_DNA"/>
</dbReference>
<feature type="domain" description="ATPase AAA-type core" evidence="2">
    <location>
        <begin position="246"/>
        <end position="316"/>
    </location>
</feature>
<protein>
    <recommendedName>
        <fullName evidence="5">ATPase AAA-type core domain-containing protein</fullName>
    </recommendedName>
</protein>
<gene>
    <name evidence="3" type="ORF">B9Q06_10750</name>
</gene>
<dbReference type="PANTHER" id="PTHR43581:SF4">
    <property type="entry name" value="ATP_GTP PHOSPHATASE"/>
    <property type="match status" value="1"/>
</dbReference>
<feature type="domain" description="Endonuclease GajA/Old nuclease/RecF-like AAA" evidence="1">
    <location>
        <begin position="13"/>
        <end position="106"/>
    </location>
</feature>
<reference evidence="3 4" key="1">
    <citation type="submission" date="2017-04" db="EMBL/GenBank/DDBJ databases">
        <title>Novel microbial lineages endemic to geothermal iron-oxide mats fill important gaps in the evolutionary history of Archaea.</title>
        <authorList>
            <person name="Jay Z.J."/>
            <person name="Beam J.P."/>
            <person name="Dlakic M."/>
            <person name="Rusch D.B."/>
            <person name="Kozubal M.A."/>
            <person name="Inskeep W.P."/>
        </authorList>
    </citation>
    <scope>NUCLEOTIDE SEQUENCE [LARGE SCALE GENOMIC DNA]</scope>
    <source>
        <strain evidence="3">ECH_B_2</strain>
    </source>
</reference>
<dbReference type="Gene3D" id="3.40.50.300">
    <property type="entry name" value="P-loop containing nucleotide triphosphate hydrolases"/>
    <property type="match status" value="2"/>
</dbReference>
<evidence type="ECO:0000259" key="2">
    <source>
        <dbReference type="Pfam" id="PF13304"/>
    </source>
</evidence>
<evidence type="ECO:0000313" key="4">
    <source>
        <dbReference type="Proteomes" id="UP000241284"/>
    </source>
</evidence>
<dbReference type="AlphaFoldDB" id="A0A2R6B5N5"/>
<evidence type="ECO:0008006" key="5">
    <source>
        <dbReference type="Google" id="ProtNLM"/>
    </source>
</evidence>